<keyword evidence="2" id="KW-1185">Reference proteome</keyword>
<name>A0ABU9T9H1_9HYPH</name>
<dbReference type="RefSeq" id="WP_018687385.1">
    <property type="nucleotide sequence ID" value="NZ_JBBMQO010000006.1"/>
</dbReference>
<dbReference type="EMBL" id="JBBMQO010000006">
    <property type="protein sequence ID" value="MEM5502398.1"/>
    <property type="molecule type" value="Genomic_DNA"/>
</dbReference>
<comment type="caution">
    <text evidence="1">The sequence shown here is derived from an EMBL/GenBank/DDBJ whole genome shotgun (WGS) entry which is preliminary data.</text>
</comment>
<dbReference type="Proteomes" id="UP001477870">
    <property type="component" value="Unassembled WGS sequence"/>
</dbReference>
<protein>
    <submittedName>
        <fullName evidence="1">Uncharacterized protein</fullName>
    </submittedName>
</protein>
<accession>A0ABU9T9H1</accession>
<gene>
    <name evidence="1" type="ORF">WNY59_12455</name>
</gene>
<evidence type="ECO:0000313" key="2">
    <source>
        <dbReference type="Proteomes" id="UP001477870"/>
    </source>
</evidence>
<sequence>MTNIYQKYLRPSLRVAALVMLFVGPLAGIASAIADGNSKSTNGAGFVLYVSLMRG</sequence>
<evidence type="ECO:0000313" key="1">
    <source>
        <dbReference type="EMBL" id="MEM5502398.1"/>
    </source>
</evidence>
<reference evidence="1 2" key="1">
    <citation type="submission" date="2024-03" db="EMBL/GenBank/DDBJ databases">
        <title>Community enrichment and isolation of bacterial strains for fucoidan degradation.</title>
        <authorList>
            <person name="Sichert A."/>
        </authorList>
    </citation>
    <scope>NUCLEOTIDE SEQUENCE [LARGE SCALE GENOMIC DNA]</scope>
    <source>
        <strain evidence="1 2">AS62</strain>
    </source>
</reference>
<proteinExistence type="predicted"/>
<organism evidence="1 2">
    <name type="scientific">Ahrensia kielensis</name>
    <dbReference type="NCBI Taxonomy" id="76980"/>
    <lineage>
        <taxon>Bacteria</taxon>
        <taxon>Pseudomonadati</taxon>
        <taxon>Pseudomonadota</taxon>
        <taxon>Alphaproteobacteria</taxon>
        <taxon>Hyphomicrobiales</taxon>
        <taxon>Ahrensiaceae</taxon>
        <taxon>Ahrensia</taxon>
    </lineage>
</organism>